<evidence type="ECO:0000259" key="8">
    <source>
        <dbReference type="Pfam" id="PF10502"/>
    </source>
</evidence>
<dbReference type="InterPro" id="IPR000223">
    <property type="entry name" value="Pept_S26A_signal_pept_1"/>
</dbReference>
<evidence type="ECO:0000256" key="3">
    <source>
        <dbReference type="ARBA" id="ARBA00013208"/>
    </source>
</evidence>
<keyword evidence="7" id="KW-0812">Transmembrane</keyword>
<dbReference type="SUPFAM" id="SSF51306">
    <property type="entry name" value="LexA/Signal peptidase"/>
    <property type="match status" value="1"/>
</dbReference>
<dbReference type="InterPro" id="IPR019758">
    <property type="entry name" value="Pept_S26A_signal_pept_1_CS"/>
</dbReference>
<dbReference type="Pfam" id="PF10502">
    <property type="entry name" value="Peptidase_S26"/>
    <property type="match status" value="2"/>
</dbReference>
<evidence type="ECO:0000313" key="9">
    <source>
        <dbReference type="EMBL" id="PXX97981.1"/>
    </source>
</evidence>
<dbReference type="GO" id="GO:0016020">
    <property type="term" value="C:membrane"/>
    <property type="evidence" value="ECO:0007669"/>
    <property type="project" value="UniProtKB-SubCell"/>
</dbReference>
<dbReference type="NCBIfam" id="TIGR02227">
    <property type="entry name" value="sigpep_I_bact"/>
    <property type="match status" value="1"/>
</dbReference>
<dbReference type="EMBL" id="QFLI01000008">
    <property type="protein sequence ID" value="PXX97981.1"/>
    <property type="molecule type" value="Genomic_DNA"/>
</dbReference>
<dbReference type="InterPro" id="IPR036286">
    <property type="entry name" value="LexA/Signal_pep-like_sf"/>
</dbReference>
<comment type="catalytic activity">
    <reaction evidence="1 7">
        <text>Cleavage of hydrophobic, N-terminal signal or leader sequences from secreted and periplasmic proteins.</text>
        <dbReference type="EC" id="3.4.21.89"/>
    </reaction>
</comment>
<protein>
    <recommendedName>
        <fullName evidence="4 7">Signal peptidase I</fullName>
        <ecNumber evidence="3 7">3.4.21.89</ecNumber>
    </recommendedName>
</protein>
<reference evidence="9 10" key="1">
    <citation type="submission" date="2018-05" db="EMBL/GenBank/DDBJ databases">
        <title>Marinifilum breve JC075T sp. nov., a marine bacterium isolated from Yongle Blue Hole in the South China Sea.</title>
        <authorList>
            <person name="Fu T."/>
        </authorList>
    </citation>
    <scope>NUCLEOTIDE SEQUENCE [LARGE SCALE GENOMIC DNA]</scope>
    <source>
        <strain evidence="9 10">JC075</strain>
    </source>
</reference>
<keyword evidence="10" id="KW-1185">Reference proteome</keyword>
<dbReference type="PRINTS" id="PR00727">
    <property type="entry name" value="LEADERPTASE"/>
</dbReference>
<feature type="active site" evidence="6">
    <location>
        <position position="236"/>
    </location>
</feature>
<keyword evidence="5 7" id="KW-0378">Hydrolase</keyword>
<evidence type="ECO:0000256" key="5">
    <source>
        <dbReference type="ARBA" id="ARBA00022801"/>
    </source>
</evidence>
<evidence type="ECO:0000256" key="1">
    <source>
        <dbReference type="ARBA" id="ARBA00000677"/>
    </source>
</evidence>
<gene>
    <name evidence="9" type="primary">lepB</name>
    <name evidence="9" type="ORF">DF185_16745</name>
</gene>
<evidence type="ECO:0000256" key="4">
    <source>
        <dbReference type="ARBA" id="ARBA00019232"/>
    </source>
</evidence>
<feature type="transmembrane region" description="Helical" evidence="7">
    <location>
        <begin position="64"/>
        <end position="84"/>
    </location>
</feature>
<dbReference type="Gene3D" id="2.10.109.10">
    <property type="entry name" value="Umud Fragment, subunit A"/>
    <property type="match status" value="2"/>
</dbReference>
<feature type="domain" description="Peptidase S26" evidence="8">
    <location>
        <begin position="64"/>
        <end position="270"/>
    </location>
</feature>
<dbReference type="PANTHER" id="PTHR43390:SF1">
    <property type="entry name" value="CHLOROPLAST PROCESSING PEPTIDASE"/>
    <property type="match status" value="1"/>
</dbReference>
<name>A0A2V3ZU95_9BACT</name>
<dbReference type="OrthoDB" id="9802919at2"/>
<keyword evidence="7" id="KW-0645">Protease</keyword>
<dbReference type="CDD" id="cd06530">
    <property type="entry name" value="S26_SPase_I"/>
    <property type="match status" value="2"/>
</dbReference>
<proteinExistence type="inferred from homology"/>
<dbReference type="Proteomes" id="UP000248079">
    <property type="component" value="Unassembled WGS sequence"/>
</dbReference>
<feature type="transmembrane region" description="Helical" evidence="7">
    <location>
        <begin position="12"/>
        <end position="43"/>
    </location>
</feature>
<comment type="similarity">
    <text evidence="2 7">Belongs to the peptidase S26 family.</text>
</comment>
<dbReference type="PANTHER" id="PTHR43390">
    <property type="entry name" value="SIGNAL PEPTIDASE I"/>
    <property type="match status" value="1"/>
</dbReference>
<feature type="active site" evidence="6">
    <location>
        <position position="94"/>
    </location>
</feature>
<dbReference type="GO" id="GO:0009003">
    <property type="term" value="F:signal peptidase activity"/>
    <property type="evidence" value="ECO:0007669"/>
    <property type="project" value="UniProtKB-EC"/>
</dbReference>
<dbReference type="AlphaFoldDB" id="A0A2V3ZU95"/>
<evidence type="ECO:0000256" key="6">
    <source>
        <dbReference type="PIRSR" id="PIRSR600223-1"/>
    </source>
</evidence>
<feature type="domain" description="Peptidase S26" evidence="8">
    <location>
        <begin position="364"/>
        <end position="440"/>
    </location>
</feature>
<evidence type="ECO:0000256" key="7">
    <source>
        <dbReference type="RuleBase" id="RU362042"/>
    </source>
</evidence>
<dbReference type="GO" id="GO:0006465">
    <property type="term" value="P:signal peptide processing"/>
    <property type="evidence" value="ECO:0007669"/>
    <property type="project" value="InterPro"/>
</dbReference>
<organism evidence="9 10">
    <name type="scientific">Marinifilum breve</name>
    <dbReference type="NCBI Taxonomy" id="2184082"/>
    <lineage>
        <taxon>Bacteria</taxon>
        <taxon>Pseudomonadati</taxon>
        <taxon>Bacteroidota</taxon>
        <taxon>Bacteroidia</taxon>
        <taxon>Marinilabiliales</taxon>
        <taxon>Marinifilaceae</taxon>
    </lineage>
</organism>
<comment type="subcellular location">
    <subcellularLocation>
        <location evidence="7">Membrane</location>
        <topology evidence="7">Single-pass type II membrane protein</topology>
    </subcellularLocation>
</comment>
<comment type="caution">
    <text evidence="7">Lacks conserved residue(s) required for the propagation of feature annotation.</text>
</comment>
<dbReference type="GO" id="GO:0004252">
    <property type="term" value="F:serine-type endopeptidase activity"/>
    <property type="evidence" value="ECO:0007669"/>
    <property type="project" value="InterPro"/>
</dbReference>
<dbReference type="InterPro" id="IPR019533">
    <property type="entry name" value="Peptidase_S26"/>
</dbReference>
<evidence type="ECO:0000313" key="10">
    <source>
        <dbReference type="Proteomes" id="UP000248079"/>
    </source>
</evidence>
<keyword evidence="7" id="KW-1133">Transmembrane helix</keyword>
<keyword evidence="7" id="KW-0472">Membrane</keyword>
<dbReference type="RefSeq" id="WP_110361912.1">
    <property type="nucleotide sequence ID" value="NZ_QFLI01000008.1"/>
</dbReference>
<accession>A0A2V3ZU95</accession>
<dbReference type="EC" id="3.4.21.89" evidence="3 7"/>
<evidence type="ECO:0000256" key="2">
    <source>
        <dbReference type="ARBA" id="ARBA00009370"/>
    </source>
</evidence>
<dbReference type="PROSITE" id="PS00761">
    <property type="entry name" value="SPASE_I_3"/>
    <property type="match status" value="1"/>
</dbReference>
<comment type="caution">
    <text evidence="9">The sequence shown here is derived from an EMBL/GenBank/DDBJ whole genome shotgun (WGS) entry which is preliminary data.</text>
</comment>
<sequence>MGKILRNKWFKFSIILIITLLMIIWIGNYWLLLGLPILFDVYISKKVHWTFWKKKGVKKQSTTVEWIDAIIFAVVAATIIRMFFIEAYTIPSSSMEKSMLVGDYLFVSKVAYGPKMPNTPLSFPFAHHTLPGTKSTNSYSELIKWPYKRLGGFGEVKLNDVVVFNFPTGDTVWMGNTQTDIYSLLRFHSSQFRNEDKQKQNKIQSNSYYNKMAYQLLESKAEIKIRPVDKRENYIKRCVALPGDELISRDGQLFVNGTALENPIQMQFNYIVETNGTAINPRKLDELNIAKADRKKRNSNTYILPLSIEKVEALKKFNNVTSITRILYPQGKTEDVFPFSPNYNWNRDNFGPITMPKKGENIEITTDNLPLYERIIRTYEGNKLEIINDQVHINNIPVKSYTFKMDYYWMMGDNRHMSADSRYWGFVPEDHVVGKASFIWLSLDKDKSFFNKIRWNRFFKSVK</sequence>